<accession>A0A150GJV5</accession>
<gene>
    <name evidence="1" type="ORF">GPECTOR_18g28</name>
</gene>
<protein>
    <submittedName>
        <fullName evidence="1">Uncharacterized protein</fullName>
    </submittedName>
</protein>
<dbReference type="Proteomes" id="UP000075714">
    <property type="component" value="Unassembled WGS sequence"/>
</dbReference>
<sequence>MQSGDRKTQYAHLFAVKGSSRKAGAPYNLVGAPSAKKLSAVKAGKCKSSPSVTWVPPKTGTKRYVEAFFNKTAGSPPATVEELADVALLLLNRGSAKPVISAIDLHILVPVVEYDNETDVLGTPTGRFEPTAMLAPMYRADTGPKPVPAPPCPGYSRWPVVLHGSAPIAPWWPYAGVFGVRVTVGEGGSGTAGLPGLAAVGLVMLADRR</sequence>
<dbReference type="AlphaFoldDB" id="A0A150GJV5"/>
<keyword evidence="2" id="KW-1185">Reference proteome</keyword>
<comment type="caution">
    <text evidence="1">The sequence shown here is derived from an EMBL/GenBank/DDBJ whole genome shotgun (WGS) entry which is preliminary data.</text>
</comment>
<evidence type="ECO:0000313" key="1">
    <source>
        <dbReference type="EMBL" id="KXZ50047.1"/>
    </source>
</evidence>
<evidence type="ECO:0000313" key="2">
    <source>
        <dbReference type="Proteomes" id="UP000075714"/>
    </source>
</evidence>
<name>A0A150GJV5_GONPE</name>
<reference evidence="2" key="1">
    <citation type="journal article" date="2016" name="Nat. Commun.">
        <title>The Gonium pectorale genome demonstrates co-option of cell cycle regulation during the evolution of multicellularity.</title>
        <authorList>
            <person name="Hanschen E.R."/>
            <person name="Marriage T.N."/>
            <person name="Ferris P.J."/>
            <person name="Hamaji T."/>
            <person name="Toyoda A."/>
            <person name="Fujiyama A."/>
            <person name="Neme R."/>
            <person name="Noguchi H."/>
            <person name="Minakuchi Y."/>
            <person name="Suzuki M."/>
            <person name="Kawai-Toyooka H."/>
            <person name="Smith D.R."/>
            <person name="Sparks H."/>
            <person name="Anderson J."/>
            <person name="Bakaric R."/>
            <person name="Luria V."/>
            <person name="Karger A."/>
            <person name="Kirschner M.W."/>
            <person name="Durand P.M."/>
            <person name="Michod R.E."/>
            <person name="Nozaki H."/>
            <person name="Olson B.J."/>
        </authorList>
    </citation>
    <scope>NUCLEOTIDE SEQUENCE [LARGE SCALE GENOMIC DNA]</scope>
    <source>
        <strain evidence="2">NIES-2863</strain>
    </source>
</reference>
<organism evidence="1 2">
    <name type="scientific">Gonium pectorale</name>
    <name type="common">Green alga</name>
    <dbReference type="NCBI Taxonomy" id="33097"/>
    <lineage>
        <taxon>Eukaryota</taxon>
        <taxon>Viridiplantae</taxon>
        <taxon>Chlorophyta</taxon>
        <taxon>core chlorophytes</taxon>
        <taxon>Chlorophyceae</taxon>
        <taxon>CS clade</taxon>
        <taxon>Chlamydomonadales</taxon>
        <taxon>Volvocaceae</taxon>
        <taxon>Gonium</taxon>
    </lineage>
</organism>
<proteinExistence type="predicted"/>
<dbReference type="EMBL" id="LSYV01000019">
    <property type="protein sequence ID" value="KXZ50047.1"/>
    <property type="molecule type" value="Genomic_DNA"/>
</dbReference>